<protein>
    <submittedName>
        <fullName evidence="1">Uncharacterized protein</fullName>
    </submittedName>
</protein>
<name>A0A8S9J9I9_BRACR</name>
<proteinExistence type="predicted"/>
<comment type="caution">
    <text evidence="1">The sequence shown here is derived from an EMBL/GenBank/DDBJ whole genome shotgun (WGS) entry which is preliminary data.</text>
</comment>
<sequence length="240" mass="26876">MHGSSTCSLTCRSTRCRRICNRSMLIDTQGSRVSRRINSSHAASHLDVYVSPCSHPLQFQTSRTHKSHFKNVAREREIEKESGRFKSMVDSDDRYSTEKASSVQSTILYDCEAEALSKSIHPRQSDSSKVKWRYCPELVQFHGLRSVEVLLDTPPGIPKNCPEAKGGSVRIHISPSRPVSVFMIKPRLCPSRDQSSPVKTFILGFGHVLSDQPAASRLEHYSLGLFIYGTGLSLARAKLR</sequence>
<dbReference type="Proteomes" id="UP000712281">
    <property type="component" value="Unassembled WGS sequence"/>
</dbReference>
<dbReference type="AlphaFoldDB" id="A0A8S9J9I9"/>
<reference evidence="1" key="1">
    <citation type="submission" date="2019-12" db="EMBL/GenBank/DDBJ databases">
        <title>Genome sequencing and annotation of Brassica cretica.</title>
        <authorList>
            <person name="Studholme D.J."/>
            <person name="Sarris P.F."/>
        </authorList>
    </citation>
    <scope>NUCLEOTIDE SEQUENCE</scope>
    <source>
        <strain evidence="1">PFS-001/15</strain>
        <tissue evidence="1">Leaf</tissue>
    </source>
</reference>
<dbReference type="EMBL" id="QGKW02001660">
    <property type="protein sequence ID" value="KAF2578459.1"/>
    <property type="molecule type" value="Genomic_DNA"/>
</dbReference>
<accession>A0A8S9J9I9</accession>
<evidence type="ECO:0000313" key="1">
    <source>
        <dbReference type="EMBL" id="KAF2578459.1"/>
    </source>
</evidence>
<gene>
    <name evidence="1" type="ORF">F2Q68_00005579</name>
</gene>
<evidence type="ECO:0000313" key="2">
    <source>
        <dbReference type="Proteomes" id="UP000712281"/>
    </source>
</evidence>
<organism evidence="1 2">
    <name type="scientific">Brassica cretica</name>
    <name type="common">Mustard</name>
    <dbReference type="NCBI Taxonomy" id="69181"/>
    <lineage>
        <taxon>Eukaryota</taxon>
        <taxon>Viridiplantae</taxon>
        <taxon>Streptophyta</taxon>
        <taxon>Embryophyta</taxon>
        <taxon>Tracheophyta</taxon>
        <taxon>Spermatophyta</taxon>
        <taxon>Magnoliopsida</taxon>
        <taxon>eudicotyledons</taxon>
        <taxon>Gunneridae</taxon>
        <taxon>Pentapetalae</taxon>
        <taxon>rosids</taxon>
        <taxon>malvids</taxon>
        <taxon>Brassicales</taxon>
        <taxon>Brassicaceae</taxon>
        <taxon>Brassiceae</taxon>
        <taxon>Brassica</taxon>
    </lineage>
</organism>